<evidence type="ECO:0000256" key="1">
    <source>
        <dbReference type="SAM" id="MobiDB-lite"/>
    </source>
</evidence>
<evidence type="ECO:0000313" key="3">
    <source>
        <dbReference type="Proteomes" id="UP000092461"/>
    </source>
</evidence>
<dbReference type="VEuPathDB" id="VectorBase:LLONM1_010829"/>
<dbReference type="Gene3D" id="2.30.29.30">
    <property type="entry name" value="Pleckstrin-homology domain (PH domain)/Phosphotyrosine-binding domain (PTB)"/>
    <property type="match status" value="1"/>
</dbReference>
<organism evidence="2 3">
    <name type="scientific">Lutzomyia longipalpis</name>
    <name type="common">Sand fly</name>
    <dbReference type="NCBI Taxonomy" id="7200"/>
    <lineage>
        <taxon>Eukaryota</taxon>
        <taxon>Metazoa</taxon>
        <taxon>Ecdysozoa</taxon>
        <taxon>Arthropoda</taxon>
        <taxon>Hexapoda</taxon>
        <taxon>Insecta</taxon>
        <taxon>Pterygota</taxon>
        <taxon>Neoptera</taxon>
        <taxon>Endopterygota</taxon>
        <taxon>Diptera</taxon>
        <taxon>Nematocera</taxon>
        <taxon>Psychodoidea</taxon>
        <taxon>Psychodidae</taxon>
        <taxon>Lutzomyia</taxon>
        <taxon>Lutzomyia</taxon>
    </lineage>
</organism>
<feature type="region of interest" description="Disordered" evidence="1">
    <location>
        <begin position="233"/>
        <end position="254"/>
    </location>
</feature>
<keyword evidence="3" id="KW-1185">Reference proteome</keyword>
<dbReference type="VEuPathDB" id="VectorBase:LLOJ000128"/>
<protein>
    <recommendedName>
        <fullName evidence="4">PH domain-containing protein</fullName>
    </recommendedName>
</protein>
<dbReference type="SUPFAM" id="SSF50729">
    <property type="entry name" value="PH domain-like"/>
    <property type="match status" value="1"/>
</dbReference>
<dbReference type="AlphaFoldDB" id="A0A1B0C8B6"/>
<proteinExistence type="predicted"/>
<evidence type="ECO:0000313" key="2">
    <source>
        <dbReference type="EnsemblMetazoa" id="LLOJ000128-PA"/>
    </source>
</evidence>
<dbReference type="InterPro" id="IPR011993">
    <property type="entry name" value="PH-like_dom_sf"/>
</dbReference>
<dbReference type="EMBL" id="AJWK01000327">
    <property type="status" value="NOT_ANNOTATED_CDS"/>
    <property type="molecule type" value="Genomic_DNA"/>
</dbReference>
<dbReference type="EnsemblMetazoa" id="LLOJ000128-RA">
    <property type="protein sequence ID" value="LLOJ000128-PA"/>
    <property type="gene ID" value="LLOJ000128"/>
</dbReference>
<sequence>MDQLHPRLAATVSSFSKMVRCRTTKVEQESDFGCRGRSASQKATIKSHEFDECRFDVSISNCVWYLRAETPEDKTHWIEVLQSYKTETNSDISLRRHGSSVSLQSTTLSTASGSSLKRANRSLREKLHEIETFKDILYGQIETLQRYFDACAEINGQKDGQPLEMVDGLRPIDFKGEAITFRATTSGVLTTLQHCLEVIAQRDDSWRRKLDREIEKRKKLEDLYRQVKQRLESVRNSSLPGPDLEEGPHSTLPEDEFFDAVESGLDKMEEDTQLRVRLKLQS</sequence>
<evidence type="ECO:0008006" key="4">
    <source>
        <dbReference type="Google" id="ProtNLM"/>
    </source>
</evidence>
<dbReference type="Proteomes" id="UP000092461">
    <property type="component" value="Unassembled WGS sequence"/>
</dbReference>
<name>A0A1B0C8B6_LUTLO</name>
<dbReference type="EMBL" id="AJWK01000326">
    <property type="status" value="NOT_ANNOTATED_CDS"/>
    <property type="molecule type" value="Genomic_DNA"/>
</dbReference>
<dbReference type="EMBL" id="AJWK01000325">
    <property type="status" value="NOT_ANNOTATED_CDS"/>
    <property type="molecule type" value="Genomic_DNA"/>
</dbReference>
<dbReference type="EMBL" id="AJWK01000328">
    <property type="status" value="NOT_ANNOTATED_CDS"/>
    <property type="molecule type" value="Genomic_DNA"/>
</dbReference>
<accession>A0A1B0C8B6</accession>
<reference evidence="2" key="1">
    <citation type="submission" date="2020-05" db="UniProtKB">
        <authorList>
            <consortium name="EnsemblMetazoa"/>
        </authorList>
    </citation>
    <scope>IDENTIFICATION</scope>
    <source>
        <strain evidence="2">Jacobina</strain>
    </source>
</reference>